<protein>
    <recommendedName>
        <fullName evidence="5">Secreted RxLR effector peptide protein</fullName>
    </recommendedName>
</protein>
<evidence type="ECO:0000313" key="2">
    <source>
        <dbReference type="EMBL" id="KAF4032093.1"/>
    </source>
</evidence>
<accession>A0A833SDV6</accession>
<comment type="caution">
    <text evidence="2">The sequence shown here is derived from an EMBL/GenBank/DDBJ whole genome shotgun (WGS) entry which is preliminary data.</text>
</comment>
<name>A0A833SDV6_PHYIN</name>
<dbReference type="AlphaFoldDB" id="A0A833SDV6"/>
<evidence type="ECO:0008006" key="5">
    <source>
        <dbReference type="Google" id="ProtNLM"/>
    </source>
</evidence>
<keyword evidence="4" id="KW-1185">Reference proteome</keyword>
<keyword evidence="1" id="KW-0732">Signal</keyword>
<sequence length="111" mass="12272">MRPLLLLIIATLCLLLATCGDASSVPVRALSTEHTVNEIGPQHTVSEKSRLRGDNNKMTTGGFNAYDEERSVRAGLNEVAGSMKKVWATLVERLYKIWLKITGRPTKVVYT</sequence>
<feature type="chain" id="PRO_5036239603" description="Secreted RxLR effector peptide protein" evidence="1">
    <location>
        <begin position="23"/>
        <end position="111"/>
    </location>
</feature>
<reference evidence="2" key="1">
    <citation type="submission" date="2020-04" db="EMBL/GenBank/DDBJ databases">
        <title>Hybrid Assembly of Korean Phytophthora infestans isolates.</title>
        <authorList>
            <person name="Prokchorchik M."/>
            <person name="Lee Y."/>
            <person name="Seo J."/>
            <person name="Cho J.-H."/>
            <person name="Park Y.-E."/>
            <person name="Jang D.-C."/>
            <person name="Im J.-S."/>
            <person name="Choi J.-G."/>
            <person name="Park H.-J."/>
            <person name="Lee G.-B."/>
            <person name="Lee Y.-G."/>
            <person name="Hong S.-Y."/>
            <person name="Cho K."/>
            <person name="Sohn K.H."/>
        </authorList>
    </citation>
    <scope>NUCLEOTIDE SEQUENCE</scope>
    <source>
        <strain evidence="2">KR_1_A1</strain>
        <strain evidence="3">KR_2_A2</strain>
    </source>
</reference>
<dbReference type="OMA" id="NEIGPQH"/>
<dbReference type="EMBL" id="WSZM01000513">
    <property type="protein sequence ID" value="KAF4032093.1"/>
    <property type="molecule type" value="Genomic_DNA"/>
</dbReference>
<dbReference type="Proteomes" id="UP000602510">
    <property type="component" value="Unassembled WGS sequence"/>
</dbReference>
<feature type="signal peptide" evidence="1">
    <location>
        <begin position="1"/>
        <end position="22"/>
    </location>
</feature>
<evidence type="ECO:0000313" key="4">
    <source>
        <dbReference type="Proteomes" id="UP000602510"/>
    </source>
</evidence>
<evidence type="ECO:0000256" key="1">
    <source>
        <dbReference type="SAM" id="SignalP"/>
    </source>
</evidence>
<dbReference type="EMBL" id="JAACNO010000078">
    <property type="protein sequence ID" value="KAF4150360.1"/>
    <property type="molecule type" value="Genomic_DNA"/>
</dbReference>
<organism evidence="2 4">
    <name type="scientific">Phytophthora infestans</name>
    <name type="common">Potato late blight agent</name>
    <name type="synonym">Botrytis infestans</name>
    <dbReference type="NCBI Taxonomy" id="4787"/>
    <lineage>
        <taxon>Eukaryota</taxon>
        <taxon>Sar</taxon>
        <taxon>Stramenopiles</taxon>
        <taxon>Oomycota</taxon>
        <taxon>Peronosporomycetes</taxon>
        <taxon>Peronosporales</taxon>
        <taxon>Peronosporaceae</taxon>
        <taxon>Phytophthora</taxon>
    </lineage>
</organism>
<gene>
    <name evidence="2" type="ORF">GN244_ATG16016</name>
    <name evidence="3" type="ORF">GN958_ATG00417</name>
</gene>
<evidence type="ECO:0000313" key="3">
    <source>
        <dbReference type="EMBL" id="KAF4150360.1"/>
    </source>
</evidence>
<proteinExistence type="predicted"/>
<dbReference type="Proteomes" id="UP000704712">
    <property type="component" value="Unassembled WGS sequence"/>
</dbReference>